<gene>
    <name evidence="3" type="ORF">DB32_006833</name>
</gene>
<dbReference type="STRING" id="927083.DB32_006833"/>
<proteinExistence type="predicted"/>
<feature type="compositionally biased region" description="Low complexity" evidence="1">
    <location>
        <begin position="26"/>
        <end position="42"/>
    </location>
</feature>
<keyword evidence="4" id="KW-1185">Reference proteome</keyword>
<keyword evidence="2" id="KW-0732">Signal</keyword>
<evidence type="ECO:0000313" key="4">
    <source>
        <dbReference type="Proteomes" id="UP000034883"/>
    </source>
</evidence>
<dbReference type="RefSeq" id="WP_053236712.1">
    <property type="nucleotide sequence ID" value="NZ_CP011125.1"/>
</dbReference>
<reference evidence="3 4" key="1">
    <citation type="submission" date="2015-03" db="EMBL/GenBank/DDBJ databases">
        <title>Genome assembly of Sandaracinus amylolyticus DSM 53668.</title>
        <authorList>
            <person name="Sharma G."/>
            <person name="Subramanian S."/>
        </authorList>
    </citation>
    <scope>NUCLEOTIDE SEQUENCE [LARGE SCALE GENOMIC DNA]</scope>
    <source>
        <strain evidence="3 4">DSM 53668</strain>
    </source>
</reference>
<evidence type="ECO:0000256" key="2">
    <source>
        <dbReference type="SAM" id="SignalP"/>
    </source>
</evidence>
<feature type="signal peptide" evidence="2">
    <location>
        <begin position="1"/>
        <end position="22"/>
    </location>
</feature>
<dbReference type="KEGG" id="samy:DB32_006833"/>
<feature type="region of interest" description="Disordered" evidence="1">
    <location>
        <begin position="26"/>
        <end position="53"/>
    </location>
</feature>
<sequence length="242" mass="25866">MTTLRSLLVVAIAAALTACGGARTETTTATTDTTAGGETAETPEAHPIRTTTPIPVPQPAVAREQMSPELQQLWDRVEAAVATRPPEPPSDGSTESVNAWAEGPFAAWLTERARASTDVQNALEPLAEAPPHERGVAAGLFGYLQEDTVADVRGAPIPDAITSDAELLRVYDESMLAALVPYARVAVQAYRFCEAAFQESGEELWGEWAAYCRERASEVVQTYALEPTETPSEPGAIDDPEE</sequence>
<dbReference type="PROSITE" id="PS51257">
    <property type="entry name" value="PROKAR_LIPOPROTEIN"/>
    <property type="match status" value="1"/>
</dbReference>
<protein>
    <submittedName>
        <fullName evidence="3">Uncharacterized protein</fullName>
    </submittedName>
</protein>
<accession>A0A0F6SH21</accession>
<feature type="chain" id="PRO_5002509848" evidence="2">
    <location>
        <begin position="23"/>
        <end position="242"/>
    </location>
</feature>
<dbReference type="EMBL" id="CP011125">
    <property type="protein sequence ID" value="AKF09684.1"/>
    <property type="molecule type" value="Genomic_DNA"/>
</dbReference>
<evidence type="ECO:0000313" key="3">
    <source>
        <dbReference type="EMBL" id="AKF09684.1"/>
    </source>
</evidence>
<dbReference type="Proteomes" id="UP000034883">
    <property type="component" value="Chromosome"/>
</dbReference>
<name>A0A0F6SH21_9BACT</name>
<dbReference type="AlphaFoldDB" id="A0A0F6SH21"/>
<evidence type="ECO:0000256" key="1">
    <source>
        <dbReference type="SAM" id="MobiDB-lite"/>
    </source>
</evidence>
<organism evidence="3 4">
    <name type="scientific">Sandaracinus amylolyticus</name>
    <dbReference type="NCBI Taxonomy" id="927083"/>
    <lineage>
        <taxon>Bacteria</taxon>
        <taxon>Pseudomonadati</taxon>
        <taxon>Myxococcota</taxon>
        <taxon>Polyangia</taxon>
        <taxon>Polyangiales</taxon>
        <taxon>Sandaracinaceae</taxon>
        <taxon>Sandaracinus</taxon>
    </lineage>
</organism>